<keyword evidence="4" id="KW-0547">Nucleotide-binding</keyword>
<dbReference type="Gene3D" id="3.40.50.20">
    <property type="match status" value="1"/>
</dbReference>
<dbReference type="GO" id="GO:0046872">
    <property type="term" value="F:metal ion binding"/>
    <property type="evidence" value="ECO:0007669"/>
    <property type="project" value="InterPro"/>
</dbReference>
<accession>A0A2S7IJ40</accession>
<reference evidence="7" key="1">
    <citation type="submission" date="2018-02" db="EMBL/GenBank/DDBJ databases">
        <title>Genome sequencing of Solimonas sp. HR-BB.</title>
        <authorList>
            <person name="Lee Y."/>
            <person name="Jeon C.O."/>
        </authorList>
    </citation>
    <scope>NUCLEOTIDE SEQUENCE [LARGE SCALE GENOMIC DNA]</scope>
    <source>
        <strain evidence="7">HR-U</strain>
    </source>
</reference>
<name>A0A2S7IJ40_9BACT</name>
<dbReference type="GO" id="GO:0008716">
    <property type="term" value="F:D-alanine-D-alanine ligase activity"/>
    <property type="evidence" value="ECO:0007669"/>
    <property type="project" value="InterPro"/>
</dbReference>
<evidence type="ECO:0000313" key="6">
    <source>
        <dbReference type="EMBL" id="PQA56197.1"/>
    </source>
</evidence>
<comment type="similarity">
    <text evidence="1">Belongs to the D-alanine--D-alanine ligase family.</text>
</comment>
<dbReference type="OrthoDB" id="9813261at2"/>
<dbReference type="Pfam" id="PF01820">
    <property type="entry name" value="Dala_Dala_lig_N"/>
    <property type="match status" value="1"/>
</dbReference>
<dbReference type="GO" id="GO:0005524">
    <property type="term" value="F:ATP binding"/>
    <property type="evidence" value="ECO:0007669"/>
    <property type="project" value="UniProtKB-UniRule"/>
</dbReference>
<keyword evidence="2 6" id="KW-0436">Ligase</keyword>
<dbReference type="EMBL" id="PTRA01000003">
    <property type="protein sequence ID" value="PQA56197.1"/>
    <property type="molecule type" value="Genomic_DNA"/>
</dbReference>
<dbReference type="InterPro" id="IPR016185">
    <property type="entry name" value="PreATP-grasp_dom_sf"/>
</dbReference>
<keyword evidence="3" id="KW-0961">Cell wall biogenesis/degradation</keyword>
<dbReference type="Gene3D" id="3.30.1490.20">
    <property type="entry name" value="ATP-grasp fold, A domain"/>
    <property type="match status" value="1"/>
</dbReference>
<dbReference type="Proteomes" id="UP000239590">
    <property type="component" value="Unassembled WGS sequence"/>
</dbReference>
<evidence type="ECO:0000256" key="1">
    <source>
        <dbReference type="ARBA" id="ARBA00010871"/>
    </source>
</evidence>
<dbReference type="PANTHER" id="PTHR23132">
    <property type="entry name" value="D-ALANINE--D-ALANINE LIGASE"/>
    <property type="match status" value="1"/>
</dbReference>
<dbReference type="Gene3D" id="3.30.470.20">
    <property type="entry name" value="ATP-grasp fold, B domain"/>
    <property type="match status" value="1"/>
</dbReference>
<dbReference type="InterPro" id="IPR011761">
    <property type="entry name" value="ATP-grasp"/>
</dbReference>
<keyword evidence="4" id="KW-0067">ATP-binding</keyword>
<proteinExistence type="inferred from homology"/>
<dbReference type="SUPFAM" id="SSF52440">
    <property type="entry name" value="PreATP-grasp domain"/>
    <property type="match status" value="1"/>
</dbReference>
<keyword evidence="7" id="KW-1185">Reference proteome</keyword>
<dbReference type="GO" id="GO:0071555">
    <property type="term" value="P:cell wall organization"/>
    <property type="evidence" value="ECO:0007669"/>
    <property type="project" value="UniProtKB-KW"/>
</dbReference>
<comment type="caution">
    <text evidence="6">The sequence shown here is derived from an EMBL/GenBank/DDBJ whole genome shotgun (WGS) entry which is preliminary data.</text>
</comment>
<organism evidence="6 7">
    <name type="scientific">Siphonobacter curvatus</name>
    <dbReference type="NCBI Taxonomy" id="2094562"/>
    <lineage>
        <taxon>Bacteria</taxon>
        <taxon>Pseudomonadati</taxon>
        <taxon>Bacteroidota</taxon>
        <taxon>Cytophagia</taxon>
        <taxon>Cytophagales</taxon>
        <taxon>Cytophagaceae</taxon>
        <taxon>Siphonobacter</taxon>
    </lineage>
</organism>
<dbReference type="PROSITE" id="PS50975">
    <property type="entry name" value="ATP_GRASP"/>
    <property type="match status" value="1"/>
</dbReference>
<dbReference type="Pfam" id="PF07478">
    <property type="entry name" value="Dala_Dala_lig_C"/>
    <property type="match status" value="1"/>
</dbReference>
<evidence type="ECO:0000256" key="4">
    <source>
        <dbReference type="PROSITE-ProRule" id="PRU00409"/>
    </source>
</evidence>
<feature type="domain" description="ATP-grasp" evidence="5">
    <location>
        <begin position="227"/>
        <end position="439"/>
    </location>
</feature>
<gene>
    <name evidence="6" type="ORF">C5O19_17775</name>
</gene>
<evidence type="ECO:0000256" key="2">
    <source>
        <dbReference type="ARBA" id="ARBA00022598"/>
    </source>
</evidence>
<sequence>MFRIGIFFGGPAREREISFLGGKTTYTGLDRYLFEPIPVFIDGRGNFILLETQYMEAASIRDFYPPQSFARTEGYPFRVYEESLELTPEQEDHMISQVGKRILPQEFKQYFDFAFLAVHGPQLEDGAIQGLLEWYAMPYYGSGLMGSGIGIDKITQNQLIQQTVGLNKRLFSLSKSEWDEFDREVLFEQVKQNVGFPFVCKAPHQGSSIGVSFIRKDSQEVFEKGVRQSFFQQEIRPDEWVYLSDEEKGAFLQRVTNLDEGIAFPLTLNGETTIAHPADLWKALDEQFAAQYCTVILSSIHAEDAVLFESFVYGQEFSCGVIQDFDGSPLALPPSEVIKADEDTVFDFATKYLTNTVRKGMPIRTSLENNQEVHRMVKETFRLLGFGVCTRIDGFLTPAGEVLLHDPNTLPGMSPSSFIFKQMAEIGLNVTDSLTYFIRFSIRERIRTGKFTTLLRQQLARLDEAIEQRTAGLAQRSVQTIAFEATDESYELAKKLYNTLTASADYRPEILYTHSDGRKLILNAAFMAKPSIADLELSLSEPLHPLIEECRINAAAVTTFLTGELVPAVIAVA</sequence>
<dbReference type="InterPro" id="IPR011095">
    <property type="entry name" value="Dala_Dala_lig_C"/>
</dbReference>
<dbReference type="InterPro" id="IPR013815">
    <property type="entry name" value="ATP_grasp_subdomain_1"/>
</dbReference>
<dbReference type="PANTHER" id="PTHR23132:SF0">
    <property type="entry name" value="D-ALANINE-D-ALANINE LIGASE FAMILY"/>
    <property type="match status" value="1"/>
</dbReference>
<dbReference type="AlphaFoldDB" id="A0A2S7IJ40"/>
<protein>
    <submittedName>
        <fullName evidence="6">D-alanine--D-alanine ligase</fullName>
    </submittedName>
</protein>
<dbReference type="RefSeq" id="WP_104714745.1">
    <property type="nucleotide sequence ID" value="NZ_PTRA01000003.1"/>
</dbReference>
<evidence type="ECO:0000313" key="7">
    <source>
        <dbReference type="Proteomes" id="UP000239590"/>
    </source>
</evidence>
<dbReference type="InterPro" id="IPR011127">
    <property type="entry name" value="Dala_Dala_lig_N"/>
</dbReference>
<evidence type="ECO:0000256" key="3">
    <source>
        <dbReference type="ARBA" id="ARBA00023316"/>
    </source>
</evidence>
<evidence type="ECO:0000259" key="5">
    <source>
        <dbReference type="PROSITE" id="PS50975"/>
    </source>
</evidence>
<dbReference type="SUPFAM" id="SSF56059">
    <property type="entry name" value="Glutathione synthetase ATP-binding domain-like"/>
    <property type="match status" value="1"/>
</dbReference>